<name>A0A7M4E567_CROPO</name>
<protein>
    <submittedName>
        <fullName evidence="1">Uncharacterized protein</fullName>
    </submittedName>
</protein>
<dbReference type="Proteomes" id="UP000594220">
    <property type="component" value="Unplaced"/>
</dbReference>
<evidence type="ECO:0000313" key="1">
    <source>
        <dbReference type="Ensembl" id="ENSCPRP00005004644.1"/>
    </source>
</evidence>
<evidence type="ECO:0000313" key="2">
    <source>
        <dbReference type="Proteomes" id="UP000594220"/>
    </source>
</evidence>
<dbReference type="AlphaFoldDB" id="A0A7M4E567"/>
<accession>A0A7M4E567</accession>
<reference evidence="1" key="2">
    <citation type="submission" date="2025-09" db="UniProtKB">
        <authorList>
            <consortium name="Ensembl"/>
        </authorList>
    </citation>
    <scope>IDENTIFICATION</scope>
</reference>
<organism evidence="1 2">
    <name type="scientific">Crocodylus porosus</name>
    <name type="common">Saltwater crocodile</name>
    <name type="synonym">Estuarine crocodile</name>
    <dbReference type="NCBI Taxonomy" id="8502"/>
    <lineage>
        <taxon>Eukaryota</taxon>
        <taxon>Metazoa</taxon>
        <taxon>Chordata</taxon>
        <taxon>Craniata</taxon>
        <taxon>Vertebrata</taxon>
        <taxon>Euteleostomi</taxon>
        <taxon>Archelosauria</taxon>
        <taxon>Archosauria</taxon>
        <taxon>Crocodylia</taxon>
        <taxon>Longirostres</taxon>
        <taxon>Crocodylidae</taxon>
        <taxon>Crocodylus</taxon>
    </lineage>
</organism>
<dbReference type="Ensembl" id="ENSCPRT00005005439.1">
    <property type="protein sequence ID" value="ENSCPRP00005004644.1"/>
    <property type="gene ID" value="ENSCPRG00005003366.1"/>
</dbReference>
<keyword evidence="2" id="KW-1185">Reference proteome</keyword>
<proteinExistence type="predicted"/>
<reference evidence="1" key="1">
    <citation type="submission" date="2025-08" db="UniProtKB">
        <authorList>
            <consortium name="Ensembl"/>
        </authorList>
    </citation>
    <scope>IDENTIFICATION</scope>
</reference>
<sequence length="149" mass="16742">MKSCFQGGDKEAKRVCVYEGSRKKGHDQVNREMLRGRQLELTTLGGTKYSKYRYVGSRENGDAAWGSSEGKLSKRKVLLKVQGACMSDLPFYYEQEVIWSCKDPSDFTHSTRLVQEKGSCFCTLSAPTQVLPPASKAWTMKMLAVVSRN</sequence>